<dbReference type="GO" id="GO:0003700">
    <property type="term" value="F:DNA-binding transcription factor activity"/>
    <property type="evidence" value="ECO:0007669"/>
    <property type="project" value="InterPro"/>
</dbReference>
<dbReference type="InterPro" id="IPR036390">
    <property type="entry name" value="WH_DNA-bd_sf"/>
</dbReference>
<dbReference type="GO" id="GO:0045892">
    <property type="term" value="P:negative regulation of DNA-templated transcription"/>
    <property type="evidence" value="ECO:0007669"/>
    <property type="project" value="TreeGrafter"/>
</dbReference>
<dbReference type="Pfam" id="PF01475">
    <property type="entry name" value="FUR"/>
    <property type="match status" value="1"/>
</dbReference>
<feature type="binding site" evidence="1">
    <location>
        <position position="136"/>
    </location>
    <ligand>
        <name>Zn(2+)</name>
        <dbReference type="ChEBI" id="CHEBI:29105"/>
    </ligand>
</feature>
<comment type="cofactor">
    <cofactor evidence="1">
        <name>Zn(2+)</name>
        <dbReference type="ChEBI" id="CHEBI:29105"/>
    </cofactor>
    <text evidence="1">Binds 1 zinc ion per subunit.</text>
</comment>
<dbReference type="CDD" id="cd07153">
    <property type="entry name" value="Fur_like"/>
    <property type="match status" value="1"/>
</dbReference>
<evidence type="ECO:0000313" key="3">
    <source>
        <dbReference type="Proteomes" id="UP000199469"/>
    </source>
</evidence>
<dbReference type="STRING" id="356305.SAMN05421841_0291"/>
<accession>A0A1I0MZP6</accession>
<evidence type="ECO:0000256" key="1">
    <source>
        <dbReference type="PIRSR" id="PIRSR602481-1"/>
    </source>
</evidence>
<sequence length="138" mass="15824">MRLNRNNNFYICNMAKRNTITKQLILESLKSSKSAVSQEILQKELGETVDRATIYRVLNSFCEDGIVHKILGDDGKYYFAICVNCSEKKHKHNHFHFRCLTCGKIECLPNEMEVKLPQGYQSVNFNGFISGYCADCSN</sequence>
<dbReference type="InterPro" id="IPR002481">
    <property type="entry name" value="FUR"/>
</dbReference>
<name>A0A1I0MZP6_9FLAO</name>
<feature type="binding site" evidence="1">
    <location>
        <position position="99"/>
    </location>
    <ligand>
        <name>Zn(2+)</name>
        <dbReference type="ChEBI" id="CHEBI:29105"/>
    </ligand>
</feature>
<feature type="binding site" evidence="1">
    <location>
        <position position="133"/>
    </location>
    <ligand>
        <name>Zn(2+)</name>
        <dbReference type="ChEBI" id="CHEBI:29105"/>
    </ligand>
</feature>
<dbReference type="SUPFAM" id="SSF46785">
    <property type="entry name" value="Winged helix' DNA-binding domain"/>
    <property type="match status" value="1"/>
</dbReference>
<organism evidence="2 3">
    <name type="scientific">Chryseobacterium wanjuense</name>
    <dbReference type="NCBI Taxonomy" id="356305"/>
    <lineage>
        <taxon>Bacteria</taxon>
        <taxon>Pseudomonadati</taxon>
        <taxon>Bacteroidota</taxon>
        <taxon>Flavobacteriia</taxon>
        <taxon>Flavobacteriales</taxon>
        <taxon>Weeksellaceae</taxon>
        <taxon>Chryseobacterium group</taxon>
        <taxon>Chryseobacterium</taxon>
    </lineage>
</organism>
<gene>
    <name evidence="2" type="ORF">SAMN05421841_0291</name>
</gene>
<dbReference type="Gene3D" id="1.10.10.10">
    <property type="entry name" value="Winged helix-like DNA-binding domain superfamily/Winged helix DNA-binding domain"/>
    <property type="match status" value="1"/>
</dbReference>
<dbReference type="InterPro" id="IPR036388">
    <property type="entry name" value="WH-like_DNA-bd_sf"/>
</dbReference>
<keyword evidence="1" id="KW-0862">Zinc</keyword>
<dbReference type="PANTHER" id="PTHR33202">
    <property type="entry name" value="ZINC UPTAKE REGULATION PROTEIN"/>
    <property type="match status" value="1"/>
</dbReference>
<keyword evidence="3" id="KW-1185">Reference proteome</keyword>
<keyword evidence="1" id="KW-0479">Metal-binding</keyword>
<dbReference type="GO" id="GO:0008270">
    <property type="term" value="F:zinc ion binding"/>
    <property type="evidence" value="ECO:0007669"/>
    <property type="project" value="TreeGrafter"/>
</dbReference>
<proteinExistence type="predicted"/>
<reference evidence="3" key="1">
    <citation type="submission" date="2016-10" db="EMBL/GenBank/DDBJ databases">
        <authorList>
            <person name="Varghese N."/>
            <person name="Submissions S."/>
        </authorList>
    </citation>
    <scope>NUCLEOTIDE SEQUENCE [LARGE SCALE GENOMIC DNA]</scope>
    <source>
        <strain evidence="3">DSM 17724</strain>
    </source>
</reference>
<dbReference type="GO" id="GO:1900376">
    <property type="term" value="P:regulation of secondary metabolite biosynthetic process"/>
    <property type="evidence" value="ECO:0007669"/>
    <property type="project" value="TreeGrafter"/>
</dbReference>
<dbReference type="PANTHER" id="PTHR33202:SF22">
    <property type="entry name" value="HYDROGEN PEROXIDE SENSITIVE REPRESSOR"/>
    <property type="match status" value="1"/>
</dbReference>
<dbReference type="EMBL" id="FOIU01000001">
    <property type="protein sequence ID" value="SEV94005.1"/>
    <property type="molecule type" value="Genomic_DNA"/>
</dbReference>
<dbReference type="GO" id="GO:0000976">
    <property type="term" value="F:transcription cis-regulatory region binding"/>
    <property type="evidence" value="ECO:0007669"/>
    <property type="project" value="TreeGrafter"/>
</dbReference>
<protein>
    <submittedName>
        <fullName evidence="2">Fur family transcriptional regulator, ferric uptake regulator</fullName>
    </submittedName>
</protein>
<dbReference type="Proteomes" id="UP000199469">
    <property type="component" value="Unassembled WGS sequence"/>
</dbReference>
<dbReference type="AlphaFoldDB" id="A0A1I0MZP6"/>
<evidence type="ECO:0000313" key="2">
    <source>
        <dbReference type="EMBL" id="SEV94005.1"/>
    </source>
</evidence>
<feature type="binding site" evidence="1">
    <location>
        <position position="102"/>
    </location>
    <ligand>
        <name>Zn(2+)</name>
        <dbReference type="ChEBI" id="CHEBI:29105"/>
    </ligand>
</feature>